<dbReference type="Gene3D" id="3.30.2310.20">
    <property type="entry name" value="RelE-like"/>
    <property type="match status" value="1"/>
</dbReference>
<gene>
    <name evidence="1" type="ORF">A3J64_00615</name>
</gene>
<evidence type="ECO:0008006" key="3">
    <source>
        <dbReference type="Google" id="ProtNLM"/>
    </source>
</evidence>
<dbReference type="InterPro" id="IPR035093">
    <property type="entry name" value="RelE/ParE_toxin_dom_sf"/>
</dbReference>
<dbReference type="AlphaFoldDB" id="A0A1G2FI68"/>
<dbReference type="SUPFAM" id="SSF143011">
    <property type="entry name" value="RelE-like"/>
    <property type="match status" value="1"/>
</dbReference>
<accession>A0A1G2FI68</accession>
<name>A0A1G2FI68_9BACT</name>
<dbReference type="STRING" id="1801997.A3J64_00615"/>
<evidence type="ECO:0000313" key="2">
    <source>
        <dbReference type="Proteomes" id="UP000177061"/>
    </source>
</evidence>
<evidence type="ECO:0000313" key="1">
    <source>
        <dbReference type="EMBL" id="OGZ37482.1"/>
    </source>
</evidence>
<comment type="caution">
    <text evidence="1">The sequence shown here is derived from an EMBL/GenBank/DDBJ whole genome shotgun (WGS) entry which is preliminary data.</text>
</comment>
<proteinExistence type="predicted"/>
<organism evidence="1 2">
    <name type="scientific">Candidatus Portnoybacteria bacterium RIFCSPHIGHO2_12_FULL_38_9</name>
    <dbReference type="NCBI Taxonomy" id="1801997"/>
    <lineage>
        <taxon>Bacteria</taxon>
        <taxon>Candidatus Portnoyibacteriota</taxon>
    </lineage>
</organism>
<protein>
    <recommendedName>
        <fullName evidence="3">Toxin YoeB</fullName>
    </recommendedName>
</protein>
<sequence length="82" mass="10211">MKILLLKKRLSVYLKKHRIQKRFEKQKRLFENNPFYPSLRAEILEPKHLKIYSFRITRKYRAIFIYRGNSTIEIIDINDHYQ</sequence>
<dbReference type="EMBL" id="MHNB01000007">
    <property type="protein sequence ID" value="OGZ37482.1"/>
    <property type="molecule type" value="Genomic_DNA"/>
</dbReference>
<dbReference type="Proteomes" id="UP000177061">
    <property type="component" value="Unassembled WGS sequence"/>
</dbReference>
<reference evidence="1 2" key="1">
    <citation type="journal article" date="2016" name="Nat. Commun.">
        <title>Thousands of microbial genomes shed light on interconnected biogeochemical processes in an aquifer system.</title>
        <authorList>
            <person name="Anantharaman K."/>
            <person name="Brown C.T."/>
            <person name="Hug L.A."/>
            <person name="Sharon I."/>
            <person name="Castelle C.J."/>
            <person name="Probst A.J."/>
            <person name="Thomas B.C."/>
            <person name="Singh A."/>
            <person name="Wilkins M.J."/>
            <person name="Karaoz U."/>
            <person name="Brodie E.L."/>
            <person name="Williams K.H."/>
            <person name="Hubbard S.S."/>
            <person name="Banfield J.F."/>
        </authorList>
    </citation>
    <scope>NUCLEOTIDE SEQUENCE [LARGE SCALE GENOMIC DNA]</scope>
</reference>